<dbReference type="Gene3D" id="2.60.120.620">
    <property type="entry name" value="q2cbj1_9rhob like domain"/>
    <property type="match status" value="1"/>
</dbReference>
<keyword evidence="1" id="KW-0223">Dioxygenase</keyword>
<dbReference type="InterPro" id="IPR008775">
    <property type="entry name" value="Phytyl_CoA_dOase-like"/>
</dbReference>
<proteinExistence type="predicted"/>
<dbReference type="OrthoDB" id="9796766at2"/>
<dbReference type="GO" id="GO:0016706">
    <property type="term" value="F:2-oxoglutarate-dependent dioxygenase activity"/>
    <property type="evidence" value="ECO:0007669"/>
    <property type="project" value="UniProtKB-ARBA"/>
</dbReference>
<dbReference type="AlphaFoldDB" id="A0A4P8J0X7"/>
<keyword evidence="2" id="KW-1185">Reference proteome</keyword>
<organism evidence="1 2">
    <name type="scientific">Trinickia violacea</name>
    <dbReference type="NCBI Taxonomy" id="2571746"/>
    <lineage>
        <taxon>Bacteria</taxon>
        <taxon>Pseudomonadati</taxon>
        <taxon>Pseudomonadota</taxon>
        <taxon>Betaproteobacteria</taxon>
        <taxon>Burkholderiales</taxon>
        <taxon>Burkholderiaceae</taxon>
        <taxon>Trinickia</taxon>
    </lineage>
</organism>
<reference evidence="1 2" key="1">
    <citation type="submission" date="2019-05" db="EMBL/GenBank/DDBJ databases">
        <title>Burkholderia sp. DHOD12, isolated from subtropical forest soil.</title>
        <authorList>
            <person name="Gao Z.-H."/>
            <person name="Qiu L.-H."/>
        </authorList>
    </citation>
    <scope>NUCLEOTIDE SEQUENCE [LARGE SCALE GENOMIC DNA]</scope>
    <source>
        <strain evidence="1 2">DHOD12</strain>
    </source>
</reference>
<dbReference type="SUPFAM" id="SSF51197">
    <property type="entry name" value="Clavaminate synthase-like"/>
    <property type="match status" value="1"/>
</dbReference>
<protein>
    <submittedName>
        <fullName evidence="1">Phytanoyl-CoA dioxygenase family protein</fullName>
    </submittedName>
</protein>
<dbReference type="EMBL" id="CP040078">
    <property type="protein sequence ID" value="QCP54427.1"/>
    <property type="molecule type" value="Genomic_DNA"/>
</dbReference>
<sequence>MWPGICRNSHATKVDDANTERLDIGCQRDEARSSRCRPSGSSQRRTAVVECHFEVAAFRSCQANPITSPISGVSNRHDDADRAPTLITFRQRMNINSVAPLIEQCTTTDGSRFKLDRAVAAFRQFGKNLHADDIAHVTLQRQAMRLSEQSVSAIAKRMDVEGYMHYQPAPDIRRALDIAKMRDVVVSLARAKIPTVFAFVYDEFWLTYWEFHNVIKAALGQREFFLLPDFWVWHVDAKEGEAGWAIHRDAGARSLLSDRETGAVSAWIPLVDVNTVTGCVMVVPKERDPDFGTDRVSQITFDVRDIRALPGCAGDLMLWDQALLHWGSRGSVFSETPRISMSIGIQVASLSPLNLPLLKPDVLPSVGLRLEMVAKQILQYSRHAAVAPEWCDVARVIFASGLSGITYELPPDWRLST</sequence>
<dbReference type="Pfam" id="PF05721">
    <property type="entry name" value="PhyH"/>
    <property type="match status" value="1"/>
</dbReference>
<dbReference type="Proteomes" id="UP000298656">
    <property type="component" value="Chromosome 2"/>
</dbReference>
<dbReference type="KEGG" id="tvl:FAZ95_36515"/>
<name>A0A4P8J0X7_9BURK</name>
<evidence type="ECO:0000313" key="2">
    <source>
        <dbReference type="Proteomes" id="UP000298656"/>
    </source>
</evidence>
<gene>
    <name evidence="1" type="ORF">FAZ95_36515</name>
</gene>
<evidence type="ECO:0000313" key="1">
    <source>
        <dbReference type="EMBL" id="QCP54427.1"/>
    </source>
</evidence>
<accession>A0A4P8J0X7</accession>
<keyword evidence="1" id="KW-0560">Oxidoreductase</keyword>